<reference evidence="1 2" key="2">
    <citation type="journal article" date="2010" name="Stand. Genomic Sci.">
        <title>Complete genome sequence of Syntrophothermus lipocalidus type strain (TGB-C1).</title>
        <authorList>
            <person name="Djao O.D."/>
            <person name="Zhang X."/>
            <person name="Lucas S."/>
            <person name="Lapidus A."/>
            <person name="Del Rio T.G."/>
            <person name="Nolan M."/>
            <person name="Tice H."/>
            <person name="Cheng J.F."/>
            <person name="Han C."/>
            <person name="Tapia R."/>
            <person name="Goodwin L."/>
            <person name="Pitluck S."/>
            <person name="Liolios K."/>
            <person name="Ivanova N."/>
            <person name="Mavromatis K."/>
            <person name="Mikhailova N."/>
            <person name="Ovchinnikova G."/>
            <person name="Pati A."/>
            <person name="Brambilla E."/>
            <person name="Chen A."/>
            <person name="Palaniappan K."/>
            <person name="Land M."/>
            <person name="Hauser L."/>
            <person name="Chang Y.J."/>
            <person name="Jeffries C.D."/>
            <person name="Rohde M."/>
            <person name="Sikorski J."/>
            <person name="Spring S."/>
            <person name="Goker M."/>
            <person name="Detter J.C."/>
            <person name="Woyke T."/>
            <person name="Bristow J."/>
            <person name="Eisen J.A."/>
            <person name="Markowitz V."/>
            <person name="Hugenholtz P."/>
            <person name="Kyrpides N.C."/>
            <person name="Klenk H.P."/>
        </authorList>
    </citation>
    <scope>NUCLEOTIDE SEQUENCE [LARGE SCALE GENOMIC DNA]</scope>
    <source>
        <strain evidence="2">DSM 12680 / TGB-C1</strain>
    </source>
</reference>
<accession>D7CNK4</accession>
<keyword evidence="2" id="KW-1185">Reference proteome</keyword>
<dbReference type="AlphaFoldDB" id="D7CNK4"/>
<sequence>MGINSRLRMFNGYGGYGFPGLMGPGAGTSFLSLLHSLLNFNVSILTEGDVAPTVGLLVGITPHYVTVAGGNAPVTYIPINKITLVTRVI</sequence>
<reference evidence="2" key="1">
    <citation type="journal article" date="2010" name="Stand. Genomic Sci.">
        <title>Complete genome sequence of Syntrophothermus lipocalidus type strain (TGB-C1T).</title>
        <authorList>
            <consortium name="US DOE Joint Genome Institute (JGI-PGF)"/>
            <person name="Djao O."/>
            <person name="Zhang X."/>
            <person name="Lucas S."/>
            <person name="Lapidus A."/>
            <person name="Glavina Del Rio T."/>
            <person name="Nolan M."/>
            <person name="Tice H."/>
            <person name="Cheng J."/>
            <person name="Han C."/>
            <person name="Tapia R."/>
            <person name="Goodwin L."/>
            <person name="Pitluck S."/>
            <person name="Liolios K."/>
            <person name="Ivanova N."/>
            <person name="Mavromatis K."/>
            <person name="Mikhailova N."/>
            <person name="Ovchinnikova G."/>
            <person name="Pati A."/>
            <person name="Brambilla E."/>
            <person name="Chen A."/>
            <person name="Palaniappan K."/>
            <person name="Land M."/>
            <person name="Hauser L."/>
            <person name="Chang Y."/>
            <person name="Jeffries C."/>
            <person name="Rohde M."/>
            <person name="Sikorski J."/>
            <person name="Spring S."/>
            <person name="Goker M."/>
            <person name="Detter J."/>
            <person name="Woyke T."/>
            <person name="Bristow J."/>
            <person name="Eisen J."/>
            <person name="Markowitz V."/>
            <person name="Hugenholtz P."/>
            <person name="Kyrpides N."/>
            <person name="Klenk H."/>
        </authorList>
    </citation>
    <scope>NUCLEOTIDE SEQUENCE [LARGE SCALE GENOMIC DNA]</scope>
    <source>
        <strain evidence="2">DSM 12680 / TGB-C1</strain>
    </source>
</reference>
<dbReference type="RefSeq" id="WP_013175691.1">
    <property type="nucleotide sequence ID" value="NC_014220.1"/>
</dbReference>
<dbReference type="EMBL" id="CP002048">
    <property type="protein sequence ID" value="ADI02289.1"/>
    <property type="molecule type" value="Genomic_DNA"/>
</dbReference>
<name>D7CNK4_SYNLT</name>
<dbReference type="KEGG" id="slp:Slip_1526"/>
<gene>
    <name evidence="1" type="ordered locus">Slip_1526</name>
</gene>
<protein>
    <submittedName>
        <fullName evidence="1">Uncharacterized protein</fullName>
    </submittedName>
</protein>
<organism evidence="1 2">
    <name type="scientific">Syntrophothermus lipocalidus (strain DSM 12680 / TGB-C1)</name>
    <dbReference type="NCBI Taxonomy" id="643648"/>
    <lineage>
        <taxon>Bacteria</taxon>
        <taxon>Bacillati</taxon>
        <taxon>Bacillota</taxon>
        <taxon>Clostridia</taxon>
        <taxon>Eubacteriales</taxon>
        <taxon>Syntrophomonadaceae</taxon>
        <taxon>Syntrophothermus</taxon>
    </lineage>
</organism>
<proteinExistence type="predicted"/>
<evidence type="ECO:0000313" key="2">
    <source>
        <dbReference type="Proteomes" id="UP000000378"/>
    </source>
</evidence>
<dbReference type="STRING" id="643648.Slip_1526"/>
<dbReference type="HOGENOM" id="CLU_2453562_0_0_9"/>
<dbReference type="Proteomes" id="UP000000378">
    <property type="component" value="Chromosome"/>
</dbReference>
<evidence type="ECO:0000313" key="1">
    <source>
        <dbReference type="EMBL" id="ADI02289.1"/>
    </source>
</evidence>